<evidence type="ECO:0000256" key="6">
    <source>
        <dbReference type="ARBA" id="ARBA00023136"/>
    </source>
</evidence>
<evidence type="ECO:0000313" key="8">
    <source>
        <dbReference type="EMBL" id="KAK6343988.1"/>
    </source>
</evidence>
<evidence type="ECO:0000256" key="1">
    <source>
        <dbReference type="ARBA" id="ARBA00004173"/>
    </source>
</evidence>
<name>A0AAV9UKR0_9PEZI</name>
<dbReference type="InterPro" id="IPR052374">
    <property type="entry name" value="SERAC1"/>
</dbReference>
<organism evidence="8 9">
    <name type="scientific">Orbilia brochopaga</name>
    <dbReference type="NCBI Taxonomy" id="3140254"/>
    <lineage>
        <taxon>Eukaryota</taxon>
        <taxon>Fungi</taxon>
        <taxon>Dikarya</taxon>
        <taxon>Ascomycota</taxon>
        <taxon>Pezizomycotina</taxon>
        <taxon>Orbiliomycetes</taxon>
        <taxon>Orbiliales</taxon>
        <taxon>Orbiliaceae</taxon>
        <taxon>Orbilia</taxon>
    </lineage>
</organism>
<keyword evidence="5" id="KW-0496">Mitochondrion</keyword>
<dbReference type="EMBL" id="JAVHNQ010000006">
    <property type="protein sequence ID" value="KAK6343988.1"/>
    <property type="molecule type" value="Genomic_DNA"/>
</dbReference>
<reference evidence="8 9" key="1">
    <citation type="submission" date="2019-10" db="EMBL/GenBank/DDBJ databases">
        <authorList>
            <person name="Palmer J.M."/>
        </authorList>
    </citation>
    <scope>NUCLEOTIDE SEQUENCE [LARGE SCALE GENOMIC DNA]</scope>
    <source>
        <strain evidence="8 9">TWF696</strain>
    </source>
</reference>
<evidence type="ECO:0000256" key="3">
    <source>
        <dbReference type="ARBA" id="ARBA00004370"/>
    </source>
</evidence>
<dbReference type="SUPFAM" id="SSF53474">
    <property type="entry name" value="alpha/beta-Hydrolases"/>
    <property type="match status" value="1"/>
</dbReference>
<dbReference type="InterPro" id="IPR029058">
    <property type="entry name" value="AB_hydrolase_fold"/>
</dbReference>
<evidence type="ECO:0000256" key="2">
    <source>
        <dbReference type="ARBA" id="ARBA00004240"/>
    </source>
</evidence>
<dbReference type="PANTHER" id="PTHR48182">
    <property type="entry name" value="PROTEIN SERAC1"/>
    <property type="match status" value="1"/>
</dbReference>
<evidence type="ECO:0000256" key="4">
    <source>
        <dbReference type="ARBA" id="ARBA00022824"/>
    </source>
</evidence>
<keyword evidence="9" id="KW-1185">Reference proteome</keyword>
<dbReference type="Gene3D" id="3.40.50.1820">
    <property type="entry name" value="alpha/beta hydrolase"/>
    <property type="match status" value="1"/>
</dbReference>
<sequence length="612" mass="68156">MSTTNNIDTADANSSYYVDASPRTYRARPAPPYWNELDAVEYLKRQVLCVSSSTSTTDTRREQASTEIVEVSVVDDYTSQQSSQIQTQGDRAGASLASSRVILYTLRGSVPRSLLPLRRDLVAPKEVRKEIVLPLGPDTGSGSNAHGEQNISFDCDFLGLTPLHQPEHMDTRDGDIIFMSGVGGNAYGSWRNKKNGFVWPRHSPTIEGSSIRNFRTMTYGWRSNIYTKGARIDDHEACCKRFLTDLNGMLKYQGCEPKPLVLVGHSYGGILIMDTIVYASKRPEIYGKIIEWMAGFVFFGVPYHGMYVNDLEACLPKGARNASKLLKIIDRERPRPFLHSLRQRFSDLVRKYDIQVHTFYETEPTRKLVMARENPTDGKLGRKGESVMMISAQSSSLGLPDGLERIIKAKGKDHSNIVKYDGPNDRTLQQAQDSFRHIINEYQRTAHKRGQLDQSACTDQVNTCPTWRSYMYLTRFGLKIILDVVVAPAFTILGNRLFLAAPHAIWAKPTVGDLCSHPLAAPELRSYQMLTMGPKANLSGGPQIPLTPPIAVTQRHCTYIESRTAPCGCRILTPKAAPPGPENESLDSSGPVPELDVRHGPASDVAYTDRMP</sequence>
<keyword evidence="6" id="KW-0472">Membrane</keyword>
<accession>A0AAV9UKR0</accession>
<evidence type="ECO:0000256" key="5">
    <source>
        <dbReference type="ARBA" id="ARBA00023128"/>
    </source>
</evidence>
<dbReference type="GO" id="GO:0005739">
    <property type="term" value="C:mitochondrion"/>
    <property type="evidence" value="ECO:0007669"/>
    <property type="project" value="UniProtKB-SubCell"/>
</dbReference>
<protein>
    <submittedName>
        <fullName evidence="8">Uncharacterized protein</fullName>
    </submittedName>
</protein>
<keyword evidence="4" id="KW-0256">Endoplasmic reticulum</keyword>
<dbReference type="GO" id="GO:0016020">
    <property type="term" value="C:membrane"/>
    <property type="evidence" value="ECO:0007669"/>
    <property type="project" value="UniProtKB-SubCell"/>
</dbReference>
<gene>
    <name evidence="8" type="ORF">TWF696_007639</name>
</gene>
<dbReference type="PANTHER" id="PTHR48182:SF2">
    <property type="entry name" value="PROTEIN SERAC1"/>
    <property type="match status" value="1"/>
</dbReference>
<proteinExistence type="predicted"/>
<feature type="region of interest" description="Disordered" evidence="7">
    <location>
        <begin position="576"/>
        <end position="612"/>
    </location>
</feature>
<comment type="caution">
    <text evidence="8">The sequence shown here is derived from an EMBL/GenBank/DDBJ whole genome shotgun (WGS) entry which is preliminary data.</text>
</comment>
<dbReference type="Proteomes" id="UP001375240">
    <property type="component" value="Unassembled WGS sequence"/>
</dbReference>
<comment type="subcellular location">
    <subcellularLocation>
        <location evidence="2">Endoplasmic reticulum</location>
    </subcellularLocation>
    <subcellularLocation>
        <location evidence="3">Membrane</location>
    </subcellularLocation>
    <subcellularLocation>
        <location evidence="1">Mitochondrion</location>
    </subcellularLocation>
</comment>
<dbReference type="AlphaFoldDB" id="A0AAV9UKR0"/>
<evidence type="ECO:0000256" key="7">
    <source>
        <dbReference type="SAM" id="MobiDB-lite"/>
    </source>
</evidence>
<dbReference type="GO" id="GO:0005783">
    <property type="term" value="C:endoplasmic reticulum"/>
    <property type="evidence" value="ECO:0007669"/>
    <property type="project" value="UniProtKB-SubCell"/>
</dbReference>
<evidence type="ECO:0000313" key="9">
    <source>
        <dbReference type="Proteomes" id="UP001375240"/>
    </source>
</evidence>